<dbReference type="SUPFAM" id="SSF161098">
    <property type="entry name" value="MetI-like"/>
    <property type="match status" value="1"/>
</dbReference>
<keyword evidence="2 7" id="KW-0813">Transport</keyword>
<dbReference type="PROSITE" id="PS51257">
    <property type="entry name" value="PROKAR_LIPOPROTEIN"/>
    <property type="match status" value="1"/>
</dbReference>
<comment type="subcellular location">
    <subcellularLocation>
        <location evidence="1 7">Cell membrane</location>
        <topology evidence="1 7">Multi-pass membrane protein</topology>
    </subcellularLocation>
</comment>
<feature type="transmembrane region" description="Helical" evidence="7">
    <location>
        <begin position="140"/>
        <end position="160"/>
    </location>
</feature>
<evidence type="ECO:0000256" key="7">
    <source>
        <dbReference type="RuleBase" id="RU363032"/>
    </source>
</evidence>
<dbReference type="InterPro" id="IPR000515">
    <property type="entry name" value="MetI-like"/>
</dbReference>
<evidence type="ECO:0000256" key="1">
    <source>
        <dbReference type="ARBA" id="ARBA00004651"/>
    </source>
</evidence>
<protein>
    <submittedName>
        <fullName evidence="9">L-arabinose transport system permease protein AraQ</fullName>
    </submittedName>
</protein>
<dbReference type="PANTHER" id="PTHR43744:SF9">
    <property type="entry name" value="POLYGALACTURONAN_RHAMNOGALACTURONAN TRANSPORT SYSTEM PERMEASE PROTEIN YTCP"/>
    <property type="match status" value="1"/>
</dbReference>
<dbReference type="PROSITE" id="PS50928">
    <property type="entry name" value="ABC_TM1"/>
    <property type="match status" value="1"/>
</dbReference>
<accession>A0ABM9CT47</accession>
<feature type="transmembrane region" description="Helical" evidence="7">
    <location>
        <begin position="257"/>
        <end position="276"/>
    </location>
</feature>
<dbReference type="Proteomes" id="UP000838821">
    <property type="component" value="Unassembled WGS sequence"/>
</dbReference>
<organism evidence="9 10">
    <name type="scientific">Paenibacillus allorhizoplanae</name>
    <dbReference type="NCBI Taxonomy" id="2905648"/>
    <lineage>
        <taxon>Bacteria</taxon>
        <taxon>Bacillati</taxon>
        <taxon>Bacillota</taxon>
        <taxon>Bacilli</taxon>
        <taxon>Bacillales</taxon>
        <taxon>Paenibacillaceae</taxon>
        <taxon>Paenibacillus</taxon>
    </lineage>
</organism>
<dbReference type="Pfam" id="PF00528">
    <property type="entry name" value="BPD_transp_1"/>
    <property type="match status" value="1"/>
</dbReference>
<dbReference type="InterPro" id="IPR035906">
    <property type="entry name" value="MetI-like_sf"/>
</dbReference>
<dbReference type="RefSeq" id="WP_236291653.1">
    <property type="nucleotide sequence ID" value="NZ_CAKMMW010000022.1"/>
</dbReference>
<reference evidence="9" key="1">
    <citation type="submission" date="2022-01" db="EMBL/GenBank/DDBJ databases">
        <authorList>
            <person name="Criscuolo A."/>
        </authorList>
    </citation>
    <scope>NUCLEOTIDE SEQUENCE</scope>
    <source>
        <strain evidence="9">CIP111891</strain>
    </source>
</reference>
<evidence type="ECO:0000259" key="8">
    <source>
        <dbReference type="PROSITE" id="PS50928"/>
    </source>
</evidence>
<feature type="transmembrane region" description="Helical" evidence="7">
    <location>
        <begin position="181"/>
        <end position="203"/>
    </location>
</feature>
<name>A0ABM9CT47_9BACL</name>
<evidence type="ECO:0000313" key="10">
    <source>
        <dbReference type="Proteomes" id="UP000838821"/>
    </source>
</evidence>
<keyword evidence="6 7" id="KW-0472">Membrane</keyword>
<evidence type="ECO:0000256" key="5">
    <source>
        <dbReference type="ARBA" id="ARBA00022989"/>
    </source>
</evidence>
<dbReference type="CDD" id="cd06261">
    <property type="entry name" value="TM_PBP2"/>
    <property type="match status" value="1"/>
</dbReference>
<dbReference type="Gene3D" id="1.10.3720.10">
    <property type="entry name" value="MetI-like"/>
    <property type="match status" value="1"/>
</dbReference>
<feature type="transmembrane region" description="Helical" evidence="7">
    <location>
        <begin position="77"/>
        <end position="96"/>
    </location>
</feature>
<evidence type="ECO:0000256" key="6">
    <source>
        <dbReference type="ARBA" id="ARBA00023136"/>
    </source>
</evidence>
<dbReference type="EMBL" id="CAKMMW010000022">
    <property type="protein sequence ID" value="CAH1223400.1"/>
    <property type="molecule type" value="Genomic_DNA"/>
</dbReference>
<evidence type="ECO:0000313" key="9">
    <source>
        <dbReference type="EMBL" id="CAH1223400.1"/>
    </source>
</evidence>
<dbReference type="PANTHER" id="PTHR43744">
    <property type="entry name" value="ABC TRANSPORTER PERMEASE PROTEIN MG189-RELATED-RELATED"/>
    <property type="match status" value="1"/>
</dbReference>
<sequence>MKPTWGERIFLKVNYIVLFLAGLSCLLPIVHIASLSMSSGHAILSGDVGLWPVEPTWIAYKNLVNGTPIVNSLKNSIIITVVGTSLNMLFTIFAAYPLSRKHFYAKKFFTLAIVFTMLFSAGLIPNFLLVKSLGLVGNYGAIWIPGLISVYNLLVLRSFFENIPDELEEAARMDGCSEWRLIIQIVLPLSKPVLATLALFYGVNHWNSFFNLLIYINDSNKFNLSVLVQNMVRSQSIIAELAQLNSEDLAKITPESVISAGIMVMILPIIAVYPFLQKYFVNGVMIGAIKG</sequence>
<keyword evidence="3" id="KW-1003">Cell membrane</keyword>
<evidence type="ECO:0000256" key="4">
    <source>
        <dbReference type="ARBA" id="ARBA00022692"/>
    </source>
</evidence>
<feature type="transmembrane region" description="Helical" evidence="7">
    <location>
        <begin position="108"/>
        <end position="128"/>
    </location>
</feature>
<keyword evidence="10" id="KW-1185">Reference proteome</keyword>
<keyword evidence="4 7" id="KW-0812">Transmembrane</keyword>
<gene>
    <name evidence="9" type="primary">araQ_71</name>
    <name evidence="9" type="ORF">PAECIP111891_05516</name>
</gene>
<comment type="similarity">
    <text evidence="7">Belongs to the binding-protein-dependent transport system permease family.</text>
</comment>
<feature type="domain" description="ABC transmembrane type-1" evidence="8">
    <location>
        <begin position="73"/>
        <end position="276"/>
    </location>
</feature>
<comment type="caution">
    <text evidence="9">The sequence shown here is derived from an EMBL/GenBank/DDBJ whole genome shotgun (WGS) entry which is preliminary data.</text>
</comment>
<evidence type="ECO:0000256" key="3">
    <source>
        <dbReference type="ARBA" id="ARBA00022475"/>
    </source>
</evidence>
<evidence type="ECO:0000256" key="2">
    <source>
        <dbReference type="ARBA" id="ARBA00022448"/>
    </source>
</evidence>
<keyword evidence="5 7" id="KW-1133">Transmembrane helix</keyword>
<proteinExistence type="inferred from homology"/>